<gene>
    <name evidence="5" type="ORF">ENU21_04075</name>
</gene>
<dbReference type="AlphaFoldDB" id="A0A7C4D2G2"/>
<keyword evidence="1" id="KW-0813">Transport</keyword>
<accession>A0A7C4D2G2</accession>
<evidence type="ECO:0000256" key="1">
    <source>
        <dbReference type="ARBA" id="ARBA00022448"/>
    </source>
</evidence>
<dbReference type="InterPro" id="IPR027417">
    <property type="entry name" value="P-loop_NTPase"/>
</dbReference>
<comment type="caution">
    <text evidence="5">The sequence shown here is derived from an EMBL/GenBank/DDBJ whole genome shotgun (WGS) entry which is preliminary data.</text>
</comment>
<proteinExistence type="predicted"/>
<evidence type="ECO:0000256" key="3">
    <source>
        <dbReference type="ARBA" id="ARBA00022840"/>
    </source>
</evidence>
<dbReference type="Pfam" id="PF00005">
    <property type="entry name" value="ABC_tran"/>
    <property type="match status" value="1"/>
</dbReference>
<dbReference type="InterPro" id="IPR017871">
    <property type="entry name" value="ABC_transporter-like_CS"/>
</dbReference>
<dbReference type="GO" id="GO:0005524">
    <property type="term" value="F:ATP binding"/>
    <property type="evidence" value="ECO:0007669"/>
    <property type="project" value="UniProtKB-KW"/>
</dbReference>
<sequence length="328" mass="36599">MLAVQVLDLRKRYVSFRRRGLFSREKVVVEALKGVTFDARKAEVLGILGPNGAGKSTLVKILATVLLPDSGTARILGHDIVEERREVRRLIGVMLSVERGFFLKLTGRENLKYFGMLYGLSGSALEKRVQEVLREVGLLKNADKPFEEYSLGMKARLGIARALLNDPEVLILDEPTLGLDPVSARRVRALIRSLAKEGGKTVLITTHNMFEAEIVCDRVAILSDGRIAAIDTVEDLKRKVADTVFLEVRVSCEHESSILQALRSVYSSVTCRREGPASRILIPVKVNEYEHTLSELLETLRRSKLKLRGIAVREPTLEDAFVKIVGER</sequence>
<evidence type="ECO:0000313" key="5">
    <source>
        <dbReference type="EMBL" id="HGM46914.1"/>
    </source>
</evidence>
<dbReference type="SUPFAM" id="SSF52540">
    <property type="entry name" value="P-loop containing nucleoside triphosphate hydrolases"/>
    <property type="match status" value="1"/>
</dbReference>
<dbReference type="InterPro" id="IPR050763">
    <property type="entry name" value="ABC_transporter_ATP-binding"/>
</dbReference>
<dbReference type="SMART" id="SM00382">
    <property type="entry name" value="AAA"/>
    <property type="match status" value="1"/>
</dbReference>
<dbReference type="PANTHER" id="PTHR42711:SF18">
    <property type="entry name" value="ABC TRANSPORTER, ATP-BINDING PROTEIN"/>
    <property type="match status" value="1"/>
</dbReference>
<dbReference type="PROSITE" id="PS50893">
    <property type="entry name" value="ABC_TRANSPORTER_2"/>
    <property type="match status" value="1"/>
</dbReference>
<dbReference type="InterPro" id="IPR003593">
    <property type="entry name" value="AAA+_ATPase"/>
</dbReference>
<dbReference type="PANTHER" id="PTHR42711">
    <property type="entry name" value="ABC TRANSPORTER ATP-BINDING PROTEIN"/>
    <property type="match status" value="1"/>
</dbReference>
<reference evidence="5" key="1">
    <citation type="journal article" date="2020" name="mSystems">
        <title>Genome- and Community-Level Interaction Insights into Carbon Utilization and Element Cycling Functions of Hydrothermarchaeota in Hydrothermal Sediment.</title>
        <authorList>
            <person name="Zhou Z."/>
            <person name="Liu Y."/>
            <person name="Xu W."/>
            <person name="Pan J."/>
            <person name="Luo Z.H."/>
            <person name="Li M."/>
        </authorList>
    </citation>
    <scope>NUCLEOTIDE SEQUENCE</scope>
    <source>
        <strain evidence="5">SpSt-649</strain>
    </source>
</reference>
<feature type="domain" description="ABC transporter" evidence="4">
    <location>
        <begin position="4"/>
        <end position="249"/>
    </location>
</feature>
<protein>
    <submittedName>
        <fullName evidence="5">ABC transporter ATP-binding protein</fullName>
    </submittedName>
</protein>
<dbReference type="Gene3D" id="3.40.50.300">
    <property type="entry name" value="P-loop containing nucleotide triphosphate hydrolases"/>
    <property type="match status" value="1"/>
</dbReference>
<evidence type="ECO:0000259" key="4">
    <source>
        <dbReference type="PROSITE" id="PS50893"/>
    </source>
</evidence>
<organism evidence="5">
    <name type="scientific">Thermofilum pendens</name>
    <dbReference type="NCBI Taxonomy" id="2269"/>
    <lineage>
        <taxon>Archaea</taxon>
        <taxon>Thermoproteota</taxon>
        <taxon>Thermoprotei</taxon>
        <taxon>Thermofilales</taxon>
        <taxon>Thermofilaceae</taxon>
        <taxon>Thermofilum</taxon>
    </lineage>
</organism>
<dbReference type="EMBL" id="DTBQ01000111">
    <property type="protein sequence ID" value="HGM46914.1"/>
    <property type="molecule type" value="Genomic_DNA"/>
</dbReference>
<keyword evidence="2" id="KW-0547">Nucleotide-binding</keyword>
<evidence type="ECO:0000256" key="2">
    <source>
        <dbReference type="ARBA" id="ARBA00022741"/>
    </source>
</evidence>
<dbReference type="InterPro" id="IPR003439">
    <property type="entry name" value="ABC_transporter-like_ATP-bd"/>
</dbReference>
<name>A0A7C4D2G2_THEPE</name>
<keyword evidence="3 5" id="KW-0067">ATP-binding</keyword>
<dbReference type="GO" id="GO:0016887">
    <property type="term" value="F:ATP hydrolysis activity"/>
    <property type="evidence" value="ECO:0007669"/>
    <property type="project" value="InterPro"/>
</dbReference>
<dbReference type="PROSITE" id="PS00211">
    <property type="entry name" value="ABC_TRANSPORTER_1"/>
    <property type="match status" value="1"/>
</dbReference>